<feature type="domain" description="Cytochrome c" evidence="8">
    <location>
        <begin position="14"/>
        <end position="118"/>
    </location>
</feature>
<evidence type="ECO:0000259" key="8">
    <source>
        <dbReference type="PROSITE" id="PS51007"/>
    </source>
</evidence>
<evidence type="ECO:0000256" key="2">
    <source>
        <dbReference type="ARBA" id="ARBA00022617"/>
    </source>
</evidence>
<reference evidence="9 10" key="1">
    <citation type="submission" date="2019-06" db="EMBL/GenBank/DDBJ databases">
        <title>Sorghum-associated microbial communities from plants grown in Nebraska, USA.</title>
        <authorList>
            <person name="Schachtman D."/>
        </authorList>
    </citation>
    <scope>NUCLEOTIDE SEQUENCE [LARGE SCALE GENOMIC DNA]</scope>
    <source>
        <strain evidence="9 10">T529</strain>
    </source>
</reference>
<dbReference type="PRINTS" id="PR00604">
    <property type="entry name" value="CYTCHRMECIAB"/>
</dbReference>
<dbReference type="Pfam" id="PF00034">
    <property type="entry name" value="Cytochrom_C"/>
    <property type="match status" value="1"/>
</dbReference>
<keyword evidence="4" id="KW-0249">Electron transport</keyword>
<evidence type="ECO:0000313" key="10">
    <source>
        <dbReference type="Proteomes" id="UP000319722"/>
    </source>
</evidence>
<dbReference type="InterPro" id="IPR009056">
    <property type="entry name" value="Cyt_c-like_dom"/>
</dbReference>
<dbReference type="SUPFAM" id="SSF46626">
    <property type="entry name" value="Cytochrome c"/>
    <property type="match status" value="1"/>
</dbReference>
<dbReference type="AlphaFoldDB" id="A0A561B3Y2"/>
<accession>A0A561B3Y2</accession>
<dbReference type="Gene3D" id="1.10.760.10">
    <property type="entry name" value="Cytochrome c-like domain"/>
    <property type="match status" value="1"/>
</dbReference>
<dbReference type="PROSITE" id="PS51007">
    <property type="entry name" value="CYTC"/>
    <property type="match status" value="1"/>
</dbReference>
<evidence type="ECO:0000313" key="9">
    <source>
        <dbReference type="EMBL" id="TWD73590.1"/>
    </source>
</evidence>
<evidence type="ECO:0000256" key="6">
    <source>
        <dbReference type="PROSITE-ProRule" id="PRU00433"/>
    </source>
</evidence>
<evidence type="ECO:0000256" key="1">
    <source>
        <dbReference type="ARBA" id="ARBA00022448"/>
    </source>
</evidence>
<dbReference type="RefSeq" id="WP_261380465.1">
    <property type="nucleotide sequence ID" value="NZ_VIVL01000021.1"/>
</dbReference>
<proteinExistence type="predicted"/>
<organism evidence="9 10">
    <name type="scientific">Variovorax beijingensis</name>
    <dbReference type="NCBI Taxonomy" id="2496117"/>
    <lineage>
        <taxon>Bacteria</taxon>
        <taxon>Pseudomonadati</taxon>
        <taxon>Pseudomonadota</taxon>
        <taxon>Betaproteobacteria</taxon>
        <taxon>Burkholderiales</taxon>
        <taxon>Comamonadaceae</taxon>
        <taxon>Variovorax</taxon>
    </lineage>
</organism>
<dbReference type="InterPro" id="IPR002327">
    <property type="entry name" value="Cyt_c_1A/1B"/>
</dbReference>
<dbReference type="Proteomes" id="UP000319722">
    <property type="component" value="Unassembled WGS sequence"/>
</dbReference>
<feature type="chain" id="PRO_5022149189" evidence="7">
    <location>
        <begin position="20"/>
        <end position="118"/>
    </location>
</feature>
<dbReference type="InterPro" id="IPR036909">
    <property type="entry name" value="Cyt_c-like_dom_sf"/>
</dbReference>
<evidence type="ECO:0000256" key="4">
    <source>
        <dbReference type="ARBA" id="ARBA00022982"/>
    </source>
</evidence>
<keyword evidence="3 6" id="KW-0479">Metal-binding</keyword>
<evidence type="ECO:0000256" key="5">
    <source>
        <dbReference type="ARBA" id="ARBA00023004"/>
    </source>
</evidence>
<evidence type="ECO:0000256" key="3">
    <source>
        <dbReference type="ARBA" id="ARBA00022723"/>
    </source>
</evidence>
<dbReference type="PANTHER" id="PTHR11961">
    <property type="entry name" value="CYTOCHROME C"/>
    <property type="match status" value="1"/>
</dbReference>
<keyword evidence="1" id="KW-0813">Transport</keyword>
<comment type="caution">
    <text evidence="9">The sequence shown here is derived from an EMBL/GenBank/DDBJ whole genome shotgun (WGS) entry which is preliminary data.</text>
</comment>
<keyword evidence="7" id="KW-0732">Signal</keyword>
<dbReference type="GO" id="GO:0020037">
    <property type="term" value="F:heme binding"/>
    <property type="evidence" value="ECO:0007669"/>
    <property type="project" value="InterPro"/>
</dbReference>
<keyword evidence="2 6" id="KW-0349">Heme</keyword>
<feature type="signal peptide" evidence="7">
    <location>
        <begin position="1"/>
        <end position="19"/>
    </location>
</feature>
<dbReference type="GO" id="GO:0046872">
    <property type="term" value="F:metal ion binding"/>
    <property type="evidence" value="ECO:0007669"/>
    <property type="project" value="UniProtKB-KW"/>
</dbReference>
<keyword evidence="5 6" id="KW-0408">Iron</keyword>
<dbReference type="GO" id="GO:0009055">
    <property type="term" value="F:electron transfer activity"/>
    <property type="evidence" value="ECO:0007669"/>
    <property type="project" value="InterPro"/>
</dbReference>
<name>A0A561B3Y2_9BURK</name>
<protein>
    <submittedName>
        <fullName evidence="9">Cytochrome c</fullName>
    </submittedName>
</protein>
<evidence type="ECO:0000256" key="7">
    <source>
        <dbReference type="SAM" id="SignalP"/>
    </source>
</evidence>
<dbReference type="EMBL" id="VIVL01000021">
    <property type="protein sequence ID" value="TWD73590.1"/>
    <property type="molecule type" value="Genomic_DNA"/>
</dbReference>
<gene>
    <name evidence="9" type="ORF">FB547_12113</name>
</gene>
<sequence>MRTLLLSACAAAFVNLAHGQAVVQPPKTWTTCAACHAAQGAASIGPPLASVVGRKAGSSPGFGYSRAMKNAQITWDDKSLAAFLSDPQQAVPGNRMPFAGVTDPGEVAELVKYLKTLR</sequence>